<dbReference type="KEGG" id="paco:AACT_0635"/>
<keyword evidence="1" id="KW-0812">Transmembrane</keyword>
<protein>
    <submittedName>
        <fullName evidence="2">Putative membrane protein</fullName>
    </submittedName>
</protein>
<dbReference type="Proteomes" id="UP000503483">
    <property type="component" value="Chromosome"/>
</dbReference>
<evidence type="ECO:0000256" key="1">
    <source>
        <dbReference type="SAM" id="Phobius"/>
    </source>
</evidence>
<keyword evidence="1" id="KW-1133">Transmembrane helix</keyword>
<accession>A0A6M8EBM0</accession>
<dbReference type="AlphaFoldDB" id="A0A6M8EBM0"/>
<gene>
    <name evidence="2" type="ORF">AACT_0635</name>
</gene>
<proteinExistence type="predicted"/>
<feature type="transmembrane region" description="Helical" evidence="1">
    <location>
        <begin position="96"/>
        <end position="111"/>
    </location>
</feature>
<evidence type="ECO:0000313" key="3">
    <source>
        <dbReference type="Proteomes" id="UP000503483"/>
    </source>
</evidence>
<feature type="transmembrane region" description="Helical" evidence="1">
    <location>
        <begin position="131"/>
        <end position="153"/>
    </location>
</feature>
<name>A0A6M8EBM0_9BACT</name>
<feature type="transmembrane region" description="Helical" evidence="1">
    <location>
        <begin position="68"/>
        <end position="89"/>
    </location>
</feature>
<feature type="transmembrane region" description="Helical" evidence="1">
    <location>
        <begin position="31"/>
        <end position="48"/>
    </location>
</feature>
<dbReference type="RefSeq" id="WP_172124912.1">
    <property type="nucleotide sequence ID" value="NZ_CP042652.1"/>
</dbReference>
<sequence>MQENIVSKNNISLKEIKYKFDLITSENGKNWLLALNWILVLEFFSSFIEYEFLDVAKGYIEYIPNGVFKELLIAILIVLFIWYSIYNFIFMQKQKFLTFTLYVSICIYLLSTRDMSFNLLLHNLNIFEVTLGGFGFYMISQLLLKFIIFYLIYKMLIAFRNRNKID</sequence>
<keyword evidence="3" id="KW-1185">Reference proteome</keyword>
<reference evidence="2 3" key="1">
    <citation type="submission" date="2019-08" db="EMBL/GenBank/DDBJ databases">
        <title>Complete genome sequence of Arcobacter acticola.</title>
        <authorList>
            <person name="Miller W."/>
        </authorList>
    </citation>
    <scope>NUCLEOTIDE SEQUENCE [LARGE SCALE GENOMIC DNA]</scope>
    <source>
        <strain evidence="2 3">KCTC 52212</strain>
    </source>
</reference>
<evidence type="ECO:0000313" key="2">
    <source>
        <dbReference type="EMBL" id="QKE27840.1"/>
    </source>
</evidence>
<keyword evidence="1" id="KW-0472">Membrane</keyword>
<organism evidence="2 3">
    <name type="scientific">Arcobacter acticola</name>
    <dbReference type="NCBI Taxonomy" id="1849015"/>
    <lineage>
        <taxon>Bacteria</taxon>
        <taxon>Pseudomonadati</taxon>
        <taxon>Campylobacterota</taxon>
        <taxon>Epsilonproteobacteria</taxon>
        <taxon>Campylobacterales</taxon>
        <taxon>Arcobacteraceae</taxon>
        <taxon>Arcobacter</taxon>
    </lineage>
</organism>
<dbReference type="EMBL" id="CP042652">
    <property type="protein sequence ID" value="QKE27840.1"/>
    <property type="molecule type" value="Genomic_DNA"/>
</dbReference>